<reference evidence="2 3" key="1">
    <citation type="submission" date="2021-06" db="EMBL/GenBank/DDBJ databases">
        <title>Clostridia strains as spoilage organisms.</title>
        <authorList>
            <person name="Wambui J."/>
            <person name="Stephan R."/>
            <person name="Stevens M.J.A."/>
        </authorList>
    </citation>
    <scope>NUCLEOTIDE SEQUENCE [LARGE SCALE GENOMIC DNA]</scope>
    <source>
        <strain evidence="2 3">DSM 14204</strain>
    </source>
</reference>
<dbReference type="Pfam" id="PF08388">
    <property type="entry name" value="GIIM"/>
    <property type="match status" value="1"/>
</dbReference>
<keyword evidence="2" id="KW-0695">RNA-directed DNA polymerase</keyword>
<evidence type="ECO:0000259" key="1">
    <source>
        <dbReference type="PROSITE" id="PS50878"/>
    </source>
</evidence>
<dbReference type="PANTHER" id="PTHR34047">
    <property type="entry name" value="NUCLEAR INTRON MATURASE 1, MITOCHONDRIAL-RELATED"/>
    <property type="match status" value="1"/>
</dbReference>
<dbReference type="InterPro" id="IPR013597">
    <property type="entry name" value="Mat_intron_G2"/>
</dbReference>
<accession>A0ABS6BUW1</accession>
<dbReference type="Proteomes" id="UP000776252">
    <property type="component" value="Unassembled WGS sequence"/>
</dbReference>
<dbReference type="RefSeq" id="WP_216150114.1">
    <property type="nucleotide sequence ID" value="NZ_JAHLDV010000034.1"/>
</dbReference>
<dbReference type="CDD" id="cd01651">
    <property type="entry name" value="RT_G2_intron"/>
    <property type="match status" value="1"/>
</dbReference>
<dbReference type="InterPro" id="IPR000477">
    <property type="entry name" value="RT_dom"/>
</dbReference>
<dbReference type="PROSITE" id="PS50878">
    <property type="entry name" value="RT_POL"/>
    <property type="match status" value="1"/>
</dbReference>
<keyword evidence="3" id="KW-1185">Reference proteome</keyword>
<name>A0ABS6BUW1_9CLOT</name>
<evidence type="ECO:0000313" key="2">
    <source>
        <dbReference type="EMBL" id="MBU3160711.1"/>
    </source>
</evidence>
<dbReference type="InterPro" id="IPR030931">
    <property type="entry name" value="Group_II_RT_mat"/>
</dbReference>
<dbReference type="NCBIfam" id="TIGR04416">
    <property type="entry name" value="group_II_RT_mat"/>
    <property type="match status" value="1"/>
</dbReference>
<evidence type="ECO:0000313" key="3">
    <source>
        <dbReference type="Proteomes" id="UP000776252"/>
    </source>
</evidence>
<keyword evidence="2" id="KW-0808">Transferase</keyword>
<dbReference type="InterPro" id="IPR051083">
    <property type="entry name" value="GrpII_Intron_Splice-Mob/Def"/>
</dbReference>
<dbReference type="EC" id="2.7.7.49" evidence="2"/>
<dbReference type="EMBL" id="JAHLDV010000034">
    <property type="protein sequence ID" value="MBU3160711.1"/>
    <property type="molecule type" value="Genomic_DNA"/>
</dbReference>
<dbReference type="Pfam" id="PF00078">
    <property type="entry name" value="RVT_1"/>
    <property type="match status" value="1"/>
</dbReference>
<dbReference type="PANTHER" id="PTHR34047:SF8">
    <property type="entry name" value="PROTEIN YKFC"/>
    <property type="match status" value="1"/>
</dbReference>
<gene>
    <name evidence="2" type="primary">ltrA</name>
    <name evidence="2" type="ORF">KPL37_13245</name>
</gene>
<sequence length="469" mass="54658">MKDTKKYDESRQLHKEGSLRENRVELKGNVEVHSISPMSEEGRNDVNKYGNDLLEQVLSRDNMNKAYKRVKANKGSHGIDGLMVDELLHYLKEHGQELRQSLLENRYRPLAVRRVEIPKPDGGIRLLGIPTVVDRVVQQAISQVLIPIYEKKFSDNSYCFRPLRSAKQAVEKCRGYINAGYTWVVNIDLSKYFDTINHDKLIKILSEDIKDGRVISLIRKYLQSGVMINGIFMNTEEGAPQGGPLSPLLSNVMLHKLDVELTKRELKFCRYADDANIYVKSKKSANRVMESITRFIEENLKLKVNKEKSSVDRPWKLKFLGFSFYRSKGEYRMRVPQKPISKFKAKLKELTSRSNAMSMEYRLMKLKQVIVGWVNYFAIADIKSILKTLDQWLRRRIRMCFWKQWKKIKTKHGNLVKLGLNNNKAWQYANTRKSYWRISNSPILAKTLTSKYLKKIGLVSISETYLLKH</sequence>
<keyword evidence="2" id="KW-0548">Nucleotidyltransferase</keyword>
<dbReference type="GO" id="GO:0003964">
    <property type="term" value="F:RNA-directed DNA polymerase activity"/>
    <property type="evidence" value="ECO:0007669"/>
    <property type="project" value="UniProtKB-KW"/>
</dbReference>
<comment type="caution">
    <text evidence="2">The sequence shown here is derived from an EMBL/GenBank/DDBJ whole genome shotgun (WGS) entry which is preliminary data.</text>
</comment>
<proteinExistence type="predicted"/>
<organism evidence="2 3">
    <name type="scientific">Clostridium frigoris</name>
    <dbReference type="NCBI Taxonomy" id="205327"/>
    <lineage>
        <taxon>Bacteria</taxon>
        <taxon>Bacillati</taxon>
        <taxon>Bacillota</taxon>
        <taxon>Clostridia</taxon>
        <taxon>Eubacteriales</taxon>
        <taxon>Clostridiaceae</taxon>
        <taxon>Clostridium</taxon>
    </lineage>
</organism>
<protein>
    <submittedName>
        <fullName evidence="2">Group II intron reverse transcriptase/maturase</fullName>
        <ecNumber evidence="2">2.7.7.49</ecNumber>
    </submittedName>
</protein>
<feature type="domain" description="Reverse transcriptase" evidence="1">
    <location>
        <begin position="98"/>
        <end position="324"/>
    </location>
</feature>